<dbReference type="GO" id="GO:0016538">
    <property type="term" value="F:cyclin-dependent protein serine/threonine kinase regulator activity"/>
    <property type="evidence" value="ECO:0007669"/>
    <property type="project" value="TreeGrafter"/>
</dbReference>
<dbReference type="Pfam" id="PF08613">
    <property type="entry name" value="Cyclin"/>
    <property type="match status" value="1"/>
</dbReference>
<dbReference type="Proteomes" id="UP001213681">
    <property type="component" value="Unassembled WGS sequence"/>
</dbReference>
<gene>
    <name evidence="2" type="ORF">N7458_009370</name>
</gene>
<sequence length="268" mass="29489">MAAVMIQTQCASSDDTRSPGSVLKLGSPPADTEILDSQSLLKGATSVFDIVPETALLLLCNNIEKLVAHFEKLPASASSYPPSNSSTPMEPQTPTEEEPPARSMGLHCGDAEDGHSDRSKEDTFQLRILSRKFLSKKIPPIALRDYLQRLHRYCPMSTAVLLAASVYITKMALVEKVVRPTPKNMHRLVLAGLLVATKALEDLSFPHGRVAKVGGVSEHELSKLEITFCFLADFELRVDARMLMDEARMHCTENLQLSEPDSLEEKSD</sequence>
<feature type="compositionally biased region" description="Basic and acidic residues" evidence="1">
    <location>
        <begin position="109"/>
        <end position="119"/>
    </location>
</feature>
<evidence type="ECO:0000256" key="1">
    <source>
        <dbReference type="SAM" id="MobiDB-lite"/>
    </source>
</evidence>
<proteinExistence type="predicted"/>
<dbReference type="SUPFAM" id="SSF47954">
    <property type="entry name" value="Cyclin-like"/>
    <property type="match status" value="1"/>
</dbReference>
<protein>
    <recommendedName>
        <fullName evidence="4">Cyclin-domain-containing protein</fullName>
    </recommendedName>
</protein>
<feature type="region of interest" description="Disordered" evidence="1">
    <location>
        <begin position="76"/>
        <end position="119"/>
    </location>
</feature>
<dbReference type="AlphaFoldDB" id="A0AAD6FZA0"/>
<dbReference type="InterPro" id="IPR036915">
    <property type="entry name" value="Cyclin-like_sf"/>
</dbReference>
<dbReference type="PANTHER" id="PTHR15615">
    <property type="match status" value="1"/>
</dbReference>
<accession>A0AAD6FZA0</accession>
<reference evidence="2" key="1">
    <citation type="submission" date="2022-12" db="EMBL/GenBank/DDBJ databases">
        <authorList>
            <person name="Petersen C."/>
        </authorList>
    </citation>
    <scope>NUCLEOTIDE SEQUENCE</scope>
    <source>
        <strain evidence="2">IBT 16125</strain>
    </source>
</reference>
<name>A0AAD6FZA0_9EURO</name>
<dbReference type="Gene3D" id="1.10.472.10">
    <property type="entry name" value="Cyclin-like"/>
    <property type="match status" value="1"/>
</dbReference>
<feature type="region of interest" description="Disordered" evidence="1">
    <location>
        <begin position="1"/>
        <end position="29"/>
    </location>
</feature>
<dbReference type="CDD" id="cd20558">
    <property type="entry name" value="CYCLIN_ScPCL7-like"/>
    <property type="match status" value="1"/>
</dbReference>
<organism evidence="2 3">
    <name type="scientific">Penicillium daleae</name>
    <dbReference type="NCBI Taxonomy" id="63821"/>
    <lineage>
        <taxon>Eukaryota</taxon>
        <taxon>Fungi</taxon>
        <taxon>Dikarya</taxon>
        <taxon>Ascomycota</taxon>
        <taxon>Pezizomycotina</taxon>
        <taxon>Eurotiomycetes</taxon>
        <taxon>Eurotiomycetidae</taxon>
        <taxon>Eurotiales</taxon>
        <taxon>Aspergillaceae</taxon>
        <taxon>Penicillium</taxon>
    </lineage>
</organism>
<reference evidence="2" key="2">
    <citation type="journal article" date="2023" name="IMA Fungus">
        <title>Comparative genomic study of the Penicillium genus elucidates a diverse pangenome and 15 lateral gene transfer events.</title>
        <authorList>
            <person name="Petersen C."/>
            <person name="Sorensen T."/>
            <person name="Nielsen M.R."/>
            <person name="Sondergaard T.E."/>
            <person name="Sorensen J.L."/>
            <person name="Fitzpatrick D.A."/>
            <person name="Frisvad J.C."/>
            <person name="Nielsen K.L."/>
        </authorList>
    </citation>
    <scope>NUCLEOTIDE SEQUENCE</scope>
    <source>
        <strain evidence="2">IBT 16125</strain>
    </source>
</reference>
<dbReference type="RefSeq" id="XP_056761601.1">
    <property type="nucleotide sequence ID" value="XM_056912752.1"/>
</dbReference>
<feature type="compositionally biased region" description="Low complexity" evidence="1">
    <location>
        <begin position="76"/>
        <end position="94"/>
    </location>
</feature>
<feature type="compositionally biased region" description="Polar residues" evidence="1">
    <location>
        <begin position="1"/>
        <end position="13"/>
    </location>
</feature>
<comment type="caution">
    <text evidence="2">The sequence shown here is derived from an EMBL/GenBank/DDBJ whole genome shotgun (WGS) entry which is preliminary data.</text>
</comment>
<dbReference type="EMBL" id="JAPVEA010000008">
    <property type="protein sequence ID" value="KAJ5438372.1"/>
    <property type="molecule type" value="Genomic_DNA"/>
</dbReference>
<dbReference type="GO" id="GO:0005634">
    <property type="term" value="C:nucleus"/>
    <property type="evidence" value="ECO:0007669"/>
    <property type="project" value="TreeGrafter"/>
</dbReference>
<dbReference type="GO" id="GO:0019901">
    <property type="term" value="F:protein kinase binding"/>
    <property type="evidence" value="ECO:0007669"/>
    <property type="project" value="InterPro"/>
</dbReference>
<dbReference type="PANTHER" id="PTHR15615:SF32">
    <property type="entry name" value="PROTEIN KINASE COMPLEX COMPONENT, PUTATIVE (AFU_ORTHOLOGUE AFUA_2G07660)-RELATED"/>
    <property type="match status" value="1"/>
</dbReference>
<evidence type="ECO:0000313" key="2">
    <source>
        <dbReference type="EMBL" id="KAJ5438372.1"/>
    </source>
</evidence>
<dbReference type="GO" id="GO:0000307">
    <property type="term" value="C:cyclin-dependent protein kinase holoenzyme complex"/>
    <property type="evidence" value="ECO:0007669"/>
    <property type="project" value="TreeGrafter"/>
</dbReference>
<dbReference type="InterPro" id="IPR013922">
    <property type="entry name" value="Cyclin_PHO80-like"/>
</dbReference>
<dbReference type="GeneID" id="81602995"/>
<evidence type="ECO:0008006" key="4">
    <source>
        <dbReference type="Google" id="ProtNLM"/>
    </source>
</evidence>
<evidence type="ECO:0000313" key="3">
    <source>
        <dbReference type="Proteomes" id="UP001213681"/>
    </source>
</evidence>
<keyword evidence="3" id="KW-1185">Reference proteome</keyword>